<keyword evidence="5 10" id="KW-0552">Olfaction</keyword>
<evidence type="ECO:0000256" key="1">
    <source>
        <dbReference type="ARBA" id="ARBA00004651"/>
    </source>
</evidence>
<keyword evidence="9 10" id="KW-0807">Transducer</keyword>
<feature type="transmembrane region" description="Helical" evidence="10">
    <location>
        <begin position="272"/>
        <end position="297"/>
    </location>
</feature>
<evidence type="ECO:0000256" key="7">
    <source>
        <dbReference type="ARBA" id="ARBA00023136"/>
    </source>
</evidence>
<accession>A0ABN7A603</accession>
<keyword evidence="3 10" id="KW-0716">Sensory transduction</keyword>
<evidence type="ECO:0000256" key="2">
    <source>
        <dbReference type="ARBA" id="ARBA00022475"/>
    </source>
</evidence>
<comment type="subcellular location">
    <subcellularLocation>
        <location evidence="1 10">Cell membrane</location>
        <topology evidence="1 10">Multi-pass membrane protein</topology>
    </subcellularLocation>
</comment>
<dbReference type="InterPro" id="IPR004117">
    <property type="entry name" value="7tm6_olfct_rcpt"/>
</dbReference>
<evidence type="ECO:0000256" key="4">
    <source>
        <dbReference type="ARBA" id="ARBA00022692"/>
    </source>
</evidence>
<comment type="similarity">
    <text evidence="10">Belongs to the insect chemoreceptor superfamily. Heteromeric odorant receptor channel (TC 1.A.69) family.</text>
</comment>
<keyword evidence="8 10" id="KW-0675">Receptor</keyword>
<dbReference type="PANTHER" id="PTHR21137:SF35">
    <property type="entry name" value="ODORANT RECEPTOR 19A-RELATED"/>
    <property type="match status" value="1"/>
</dbReference>
<keyword evidence="7 10" id="KW-0472">Membrane</keyword>
<keyword evidence="2" id="KW-1003">Cell membrane</keyword>
<keyword evidence="4 10" id="KW-0812">Transmembrane</keyword>
<gene>
    <name evidence="11" type="ORF">NTJ_00463</name>
</gene>
<comment type="caution">
    <text evidence="10">Lacks conserved residue(s) required for the propagation of feature annotation.</text>
</comment>
<evidence type="ECO:0000256" key="3">
    <source>
        <dbReference type="ARBA" id="ARBA00022606"/>
    </source>
</evidence>
<dbReference type="PANTHER" id="PTHR21137">
    <property type="entry name" value="ODORANT RECEPTOR"/>
    <property type="match status" value="1"/>
</dbReference>
<evidence type="ECO:0000313" key="12">
    <source>
        <dbReference type="Proteomes" id="UP001307889"/>
    </source>
</evidence>
<organism evidence="11 12">
    <name type="scientific">Nesidiocoris tenuis</name>
    <dbReference type="NCBI Taxonomy" id="355587"/>
    <lineage>
        <taxon>Eukaryota</taxon>
        <taxon>Metazoa</taxon>
        <taxon>Ecdysozoa</taxon>
        <taxon>Arthropoda</taxon>
        <taxon>Hexapoda</taxon>
        <taxon>Insecta</taxon>
        <taxon>Pterygota</taxon>
        <taxon>Neoptera</taxon>
        <taxon>Paraneoptera</taxon>
        <taxon>Hemiptera</taxon>
        <taxon>Heteroptera</taxon>
        <taxon>Panheteroptera</taxon>
        <taxon>Cimicomorpha</taxon>
        <taxon>Miridae</taxon>
        <taxon>Dicyphina</taxon>
        <taxon>Nesidiocoris</taxon>
    </lineage>
</organism>
<sequence>MQTRIKKLKTKKKDETLSTEPKYFTTNKELLETLGLLLSPKNGVSFRSIFSLTLITSGVFHYSLRVVMDLKELELLSVIKIFHLTCIYLTSSLSAWMVLLNSKHFYVLHSIIRGGFYTYPDGLTNEQALIRSRANLKVFKISKYGPWFFVIGTLGSVLKEPLPYDFEEWYKEYAGWIPFVVNSWPRYVASQLYHLMAAMSAALLGGSICIVFITIAEHLLAQLEILCIEVDRVINLIPRNGDVKSEMVVSSRIRRCIQHHHVILGYFMTFQLYFNIPLFFFLAATSIAMCTMAFLVTDPHSTFGMSVAFLSLFAPEIVFCFCYCTYGQKIADMGEKLKATICRAPWYMQSVPAQKALKMILMRSQRPLMLSASGFKDCSFASFGEIIQTTYTYFNMLQVMRKKGNF</sequence>
<feature type="transmembrane region" description="Helical" evidence="10">
    <location>
        <begin position="303"/>
        <end position="326"/>
    </location>
</feature>
<keyword evidence="6 10" id="KW-1133">Transmembrane helix</keyword>
<feature type="transmembrane region" description="Helical" evidence="10">
    <location>
        <begin position="76"/>
        <end position="100"/>
    </location>
</feature>
<protein>
    <recommendedName>
        <fullName evidence="10">Odorant receptor</fullName>
    </recommendedName>
</protein>
<dbReference type="EMBL" id="AP028909">
    <property type="protein sequence ID" value="BES87658.1"/>
    <property type="molecule type" value="Genomic_DNA"/>
</dbReference>
<evidence type="ECO:0000256" key="5">
    <source>
        <dbReference type="ARBA" id="ARBA00022725"/>
    </source>
</evidence>
<evidence type="ECO:0000256" key="9">
    <source>
        <dbReference type="ARBA" id="ARBA00023224"/>
    </source>
</evidence>
<evidence type="ECO:0000256" key="6">
    <source>
        <dbReference type="ARBA" id="ARBA00022989"/>
    </source>
</evidence>
<name>A0ABN7A603_9HEMI</name>
<dbReference type="Proteomes" id="UP001307889">
    <property type="component" value="Chromosome 1"/>
</dbReference>
<evidence type="ECO:0000256" key="10">
    <source>
        <dbReference type="RuleBase" id="RU351113"/>
    </source>
</evidence>
<feature type="transmembrane region" description="Helical" evidence="10">
    <location>
        <begin position="192"/>
        <end position="216"/>
    </location>
</feature>
<dbReference type="Pfam" id="PF02949">
    <property type="entry name" value="7tm_6"/>
    <property type="match status" value="1"/>
</dbReference>
<proteinExistence type="inferred from homology"/>
<keyword evidence="12" id="KW-1185">Reference proteome</keyword>
<evidence type="ECO:0000313" key="11">
    <source>
        <dbReference type="EMBL" id="BES87658.1"/>
    </source>
</evidence>
<reference evidence="11 12" key="1">
    <citation type="submission" date="2023-09" db="EMBL/GenBank/DDBJ databases">
        <title>Nesidiocoris tenuis whole genome shotgun sequence.</title>
        <authorList>
            <person name="Shibata T."/>
            <person name="Shimoda M."/>
            <person name="Kobayashi T."/>
            <person name="Uehara T."/>
        </authorList>
    </citation>
    <scope>NUCLEOTIDE SEQUENCE [LARGE SCALE GENOMIC DNA]</scope>
    <source>
        <strain evidence="11 12">Japan</strain>
    </source>
</reference>
<evidence type="ECO:0000256" key="8">
    <source>
        <dbReference type="ARBA" id="ARBA00023170"/>
    </source>
</evidence>